<evidence type="ECO:0000256" key="2">
    <source>
        <dbReference type="SAM" id="Phobius"/>
    </source>
</evidence>
<keyword evidence="2" id="KW-1133">Transmembrane helix</keyword>
<gene>
    <name evidence="4" type="ORF">CLV40_10313</name>
</gene>
<name>A0A2S6GW30_9PSEU</name>
<dbReference type="Pfam" id="PF18915">
    <property type="entry name" value="DUF5667"/>
    <property type="match status" value="1"/>
</dbReference>
<accession>A0A2S6GW30</accession>
<feature type="compositionally biased region" description="Low complexity" evidence="1">
    <location>
        <begin position="417"/>
        <end position="436"/>
    </location>
</feature>
<sequence length="465" mass="47089">MVDSGSGSSGPHGERAERPRAGRSHPGLLDEAGDMDALDDLGPDFTEDDRAILELLAGLGSCTAPDDGSRDRMRAKVLAGLAAEPALDTAAAETAPGLESPLTRPAPAPRPRPARAQADSQPTAQPTRPPRNAGRAPRGRRGGSAESTRPGAARAGSGVRSRFAVAATAALALVFALAGTSLLLARDALPGDALYGIKRTGEAASLGLTFGAEDKAFKHLEFAAARVSEIETLALRSTDPRSAPSEGYLAALGDFDSDATAGARALTGIATAGDGAQLEPLRAWADQQGARLAALRPRLPGAADNRLTASLALLDRIEDRAGKLITRLPCYQVVSGDLDEIGAMPATATCDVRPDAPRIAPPTTGSDAGGRPAPGQPTTTAPTEAPPTTGTPPPDVRSTRPATPPVTSTSPPPLIQLPPILGGPTTTAPGTGTKAPGLTVPLPLPLPTISVPPLVPGLVGSIEIG</sequence>
<dbReference type="AlphaFoldDB" id="A0A2S6GW30"/>
<dbReference type="EMBL" id="PTIX01000003">
    <property type="protein sequence ID" value="PPK69407.1"/>
    <property type="molecule type" value="Genomic_DNA"/>
</dbReference>
<evidence type="ECO:0000313" key="4">
    <source>
        <dbReference type="EMBL" id="PPK69407.1"/>
    </source>
</evidence>
<feature type="region of interest" description="Disordered" evidence="1">
    <location>
        <begin position="1"/>
        <end position="45"/>
    </location>
</feature>
<keyword evidence="5" id="KW-1185">Reference proteome</keyword>
<feature type="domain" description="DUF5667" evidence="3">
    <location>
        <begin position="188"/>
        <end position="236"/>
    </location>
</feature>
<keyword evidence="2" id="KW-0812">Transmembrane</keyword>
<dbReference type="Proteomes" id="UP000239203">
    <property type="component" value="Unassembled WGS sequence"/>
</dbReference>
<evidence type="ECO:0000313" key="5">
    <source>
        <dbReference type="Proteomes" id="UP000239203"/>
    </source>
</evidence>
<protein>
    <recommendedName>
        <fullName evidence="3">DUF5667 domain-containing protein</fullName>
    </recommendedName>
</protein>
<feature type="region of interest" description="Disordered" evidence="1">
    <location>
        <begin position="349"/>
        <end position="436"/>
    </location>
</feature>
<comment type="caution">
    <text evidence="4">The sequence shown here is derived from an EMBL/GenBank/DDBJ whole genome shotgun (WGS) entry which is preliminary data.</text>
</comment>
<feature type="compositionally biased region" description="Low complexity" evidence="1">
    <location>
        <begin position="369"/>
        <end position="388"/>
    </location>
</feature>
<evidence type="ECO:0000259" key="3">
    <source>
        <dbReference type="Pfam" id="PF18915"/>
    </source>
</evidence>
<proteinExistence type="predicted"/>
<feature type="compositionally biased region" description="Acidic residues" evidence="1">
    <location>
        <begin position="31"/>
        <end position="45"/>
    </location>
</feature>
<organism evidence="4 5">
    <name type="scientific">Actinokineospora auranticolor</name>
    <dbReference type="NCBI Taxonomy" id="155976"/>
    <lineage>
        <taxon>Bacteria</taxon>
        <taxon>Bacillati</taxon>
        <taxon>Actinomycetota</taxon>
        <taxon>Actinomycetes</taxon>
        <taxon>Pseudonocardiales</taxon>
        <taxon>Pseudonocardiaceae</taxon>
        <taxon>Actinokineospora</taxon>
    </lineage>
</organism>
<feature type="compositionally biased region" description="Low complexity" evidence="1">
    <location>
        <begin position="399"/>
        <end position="409"/>
    </location>
</feature>
<evidence type="ECO:0000256" key="1">
    <source>
        <dbReference type="SAM" id="MobiDB-lite"/>
    </source>
</evidence>
<feature type="transmembrane region" description="Helical" evidence="2">
    <location>
        <begin position="163"/>
        <end position="185"/>
    </location>
</feature>
<keyword evidence="2" id="KW-0472">Membrane</keyword>
<dbReference type="OrthoDB" id="3402808at2"/>
<dbReference type="RefSeq" id="WP_104477870.1">
    <property type="nucleotide sequence ID" value="NZ_CP154825.1"/>
</dbReference>
<reference evidence="4 5" key="1">
    <citation type="submission" date="2018-02" db="EMBL/GenBank/DDBJ databases">
        <title>Genomic Encyclopedia of Archaeal and Bacterial Type Strains, Phase II (KMG-II): from individual species to whole genera.</title>
        <authorList>
            <person name="Goeker M."/>
        </authorList>
    </citation>
    <scope>NUCLEOTIDE SEQUENCE [LARGE SCALE GENOMIC DNA]</scope>
    <source>
        <strain evidence="4 5">YU 961-1</strain>
    </source>
</reference>
<feature type="region of interest" description="Disordered" evidence="1">
    <location>
        <begin position="92"/>
        <end position="158"/>
    </location>
</feature>
<dbReference type="InterPro" id="IPR043725">
    <property type="entry name" value="DUF5667"/>
</dbReference>